<gene>
    <name evidence="1" type="ORF">HDC19589</name>
</gene>
<dbReference type="EMBL" id="BK003200">
    <property type="protein sequence ID" value="DAA03400.1"/>
    <property type="molecule type" value="Genomic_DNA"/>
</dbReference>
<protein>
    <submittedName>
        <fullName evidence="1">HDC19589</fullName>
    </submittedName>
</protein>
<name>Q6II66_DROME</name>
<organism evidence="1">
    <name type="scientific">Drosophila melanogaster</name>
    <name type="common">Fruit fly</name>
    <dbReference type="NCBI Taxonomy" id="7227"/>
    <lineage>
        <taxon>Eukaryota</taxon>
        <taxon>Metazoa</taxon>
        <taxon>Ecdysozoa</taxon>
        <taxon>Arthropoda</taxon>
        <taxon>Hexapoda</taxon>
        <taxon>Insecta</taxon>
        <taxon>Pterygota</taxon>
        <taxon>Neoptera</taxon>
        <taxon>Endopterygota</taxon>
        <taxon>Diptera</taxon>
        <taxon>Brachycera</taxon>
        <taxon>Muscomorpha</taxon>
        <taxon>Ephydroidea</taxon>
        <taxon>Drosophilidae</taxon>
        <taxon>Drosophila</taxon>
        <taxon>Sophophora</taxon>
    </lineage>
</organism>
<proteinExistence type="predicted"/>
<accession>Q6II66</accession>
<reference evidence="1" key="1">
    <citation type="journal article" date="2003" name="Genome Biol.">
        <title>An integrated gene annotation and transcriptional profiling approach towards the full gene content of the Drosophila genome.</title>
        <authorList>
            <person name="Hild M."/>
            <person name="Beckmann B."/>
            <person name="Haas S.A."/>
            <person name="Koch B."/>
            <person name="Solovyev V."/>
            <person name="Busold C."/>
            <person name="Fellenberg K."/>
            <person name="Boutros M."/>
            <person name="Vingron M."/>
            <person name="Sauer F."/>
            <person name="Hoheisel J.D."/>
            <person name="Paro R."/>
        </authorList>
    </citation>
    <scope>NUCLEOTIDE SEQUENCE</scope>
</reference>
<evidence type="ECO:0000313" key="1">
    <source>
        <dbReference type="EMBL" id="DAA03400.1"/>
    </source>
</evidence>
<sequence>MARLLCCSSRSRYPSHSRYHPPLGSWSLKVRVRALPQIRSLKRAPPAPAASYSEIKDGPMTMAMAMKMKGTAPCVCRLHLPHLYE</sequence>
<dbReference type="AlphaFoldDB" id="Q6II66"/>